<keyword evidence="5 9" id="KW-0378">Hydrolase</keyword>
<evidence type="ECO:0000259" key="11">
    <source>
        <dbReference type="PROSITE" id="PS51695"/>
    </source>
</evidence>
<evidence type="ECO:0000256" key="7">
    <source>
        <dbReference type="ARBA" id="ARBA00022837"/>
    </source>
</evidence>
<dbReference type="GO" id="GO:0008240">
    <property type="term" value="F:tripeptidyl-peptidase activity"/>
    <property type="evidence" value="ECO:0007669"/>
    <property type="project" value="TreeGrafter"/>
</dbReference>
<feature type="domain" description="Peptidase S53" evidence="11">
    <location>
        <begin position="223"/>
        <end position="667"/>
    </location>
</feature>
<dbReference type="InterPro" id="IPR050819">
    <property type="entry name" value="Tripeptidyl-peptidase_I"/>
</dbReference>
<dbReference type="CDD" id="cd11377">
    <property type="entry name" value="Pro-peptidase_S53"/>
    <property type="match status" value="1"/>
</dbReference>
<feature type="binding site" evidence="9">
    <location>
        <position position="627"/>
    </location>
    <ligand>
        <name>Ca(2+)</name>
        <dbReference type="ChEBI" id="CHEBI:29108"/>
    </ligand>
</feature>
<dbReference type="PANTHER" id="PTHR14218">
    <property type="entry name" value="PROTEASE S8 TRIPEPTIDYL PEPTIDASE I CLN2"/>
    <property type="match status" value="1"/>
</dbReference>
<sequence length="668" mass="72186">MKVHLSTLALGLAIVAAAVPAPQSHVVHEKRSSAPSKWVNVGRVDPMHNVVVRIGLKQSNLHRGYEYLMDVSHPESPNFGKHWTPEQVVKAFAPSDDTVAQVRAWLTNAGIDESRVLHTENQGWLAFPATAAEAEALLHTEYYHYEHEVLGTKALACEQYHVPQAIQEHIDYINPGIGLPVTTKEKPAYGKRATKRSSKFTRPRKFRSVEDWFGSDLANCDVQITPDCVAALYEIPPANQNVNPNNSLGIFEEGDYYAQEDLNLFFRNLSSNIPQGTHPIPAFIDGAEAPVNVSEAGGESDLDFELAFPIIYPQTITLYQTDDSNYALADTPTSGFFNTFLDALDGSYCTYCAFGECGDDPNLDPVYPDPSAGGYKGQLMCGVYKPTNVISISYGGQESDLPAYYQQRQCNDLPRVYLIASRFLKLGLQGVSILVASGDDGVAGPPGDDSANGCLGSNSTIFSPAFPNSCPYITNVGATKVYPGHTVWEPESAVVDPAGHPYTIAFSSGGGFSNIYPIPDYQAAAVANYFENYNPPYPYYEGNASFGKNGGLYNRIGRGYPDVAANGDNIATWNEGTFGLSGGTSASTPIFSSVINRIIEERLAIGKGSLGFLNPTLYSNAWALNDITNGTNPGCGTEGFSTAPGWDPVTGLGTPNYPRLLALFLSLP</sequence>
<keyword evidence="8" id="KW-0865">Zymogen</keyword>
<organism evidence="12 13">
    <name type="scientific">Talaromyces atroroseus</name>
    <dbReference type="NCBI Taxonomy" id="1441469"/>
    <lineage>
        <taxon>Eukaryota</taxon>
        <taxon>Fungi</taxon>
        <taxon>Dikarya</taxon>
        <taxon>Ascomycota</taxon>
        <taxon>Pezizomycotina</taxon>
        <taxon>Eurotiomycetes</taxon>
        <taxon>Eurotiomycetidae</taxon>
        <taxon>Eurotiales</taxon>
        <taxon>Trichocomaceae</taxon>
        <taxon>Talaromyces</taxon>
        <taxon>Talaromyces sect. Trachyspermi</taxon>
    </lineage>
</organism>
<dbReference type="GeneID" id="31005153"/>
<dbReference type="PROSITE" id="PS51695">
    <property type="entry name" value="SEDOLISIN"/>
    <property type="match status" value="1"/>
</dbReference>
<name>A0A225AUU7_TALAT</name>
<evidence type="ECO:0000256" key="2">
    <source>
        <dbReference type="ARBA" id="ARBA00022670"/>
    </source>
</evidence>
<feature type="active site" description="Charge relay system" evidence="9">
    <location>
        <position position="299"/>
    </location>
</feature>
<reference evidence="12 13" key="1">
    <citation type="submission" date="2015-06" db="EMBL/GenBank/DDBJ databases">
        <title>Talaromyces atroroseus IBT 11181 draft genome.</title>
        <authorList>
            <person name="Rasmussen K.B."/>
            <person name="Rasmussen S."/>
            <person name="Petersen B."/>
            <person name="Sicheritz-Ponten T."/>
            <person name="Mortensen U.H."/>
            <person name="Thrane U."/>
        </authorList>
    </citation>
    <scope>NUCLEOTIDE SEQUENCE [LARGE SCALE GENOMIC DNA]</scope>
    <source>
        <strain evidence="12 13">IBT 11181</strain>
    </source>
</reference>
<dbReference type="SUPFAM" id="SSF52743">
    <property type="entry name" value="Subtilisin-like"/>
    <property type="match status" value="1"/>
</dbReference>
<dbReference type="InterPro" id="IPR030400">
    <property type="entry name" value="Sedolisin_dom"/>
</dbReference>
<dbReference type="RefSeq" id="XP_020119480.1">
    <property type="nucleotide sequence ID" value="XM_020267715.1"/>
</dbReference>
<evidence type="ECO:0000256" key="5">
    <source>
        <dbReference type="ARBA" id="ARBA00022801"/>
    </source>
</evidence>
<keyword evidence="6 9" id="KW-0720">Serine protease</keyword>
<evidence type="ECO:0000313" key="13">
    <source>
        <dbReference type="Proteomes" id="UP000214365"/>
    </source>
</evidence>
<feature type="chain" id="PRO_5011477086" evidence="10">
    <location>
        <begin position="19"/>
        <end position="668"/>
    </location>
</feature>
<keyword evidence="4 10" id="KW-0732">Signal</keyword>
<comment type="cofactor">
    <cofactor evidence="9">
        <name>Ca(2+)</name>
        <dbReference type="ChEBI" id="CHEBI:29108"/>
    </cofactor>
    <text evidence="9">Binds 1 Ca(2+) ion per subunit.</text>
</comment>
<comment type="caution">
    <text evidence="12">The sequence shown here is derived from an EMBL/GenBank/DDBJ whole genome shotgun (WGS) entry which is preliminary data.</text>
</comment>
<feature type="binding site" evidence="9">
    <location>
        <position position="647"/>
    </location>
    <ligand>
        <name>Ca(2+)</name>
        <dbReference type="ChEBI" id="CHEBI:29108"/>
    </ligand>
</feature>
<feature type="signal peptide" evidence="10">
    <location>
        <begin position="1"/>
        <end position="18"/>
    </location>
</feature>
<feature type="active site" description="Charge relay system" evidence="9">
    <location>
        <position position="585"/>
    </location>
</feature>
<dbReference type="GO" id="GO:0046872">
    <property type="term" value="F:metal ion binding"/>
    <property type="evidence" value="ECO:0007669"/>
    <property type="project" value="UniProtKB-UniRule"/>
</dbReference>
<dbReference type="CDD" id="cd04056">
    <property type="entry name" value="Peptidases_S53"/>
    <property type="match status" value="1"/>
</dbReference>
<dbReference type="Pfam" id="PF09286">
    <property type="entry name" value="Pro-kuma_activ"/>
    <property type="match status" value="1"/>
</dbReference>
<evidence type="ECO:0000256" key="4">
    <source>
        <dbReference type="ARBA" id="ARBA00022729"/>
    </source>
</evidence>
<dbReference type="GO" id="GO:0006508">
    <property type="term" value="P:proteolysis"/>
    <property type="evidence" value="ECO:0007669"/>
    <property type="project" value="UniProtKB-KW"/>
</dbReference>
<dbReference type="AlphaFoldDB" id="A0A225AUU7"/>
<evidence type="ECO:0000256" key="9">
    <source>
        <dbReference type="PROSITE-ProRule" id="PRU01032"/>
    </source>
</evidence>
<dbReference type="EMBL" id="LFMY01000007">
    <property type="protein sequence ID" value="OKL59359.1"/>
    <property type="molecule type" value="Genomic_DNA"/>
</dbReference>
<dbReference type="STRING" id="1441469.A0A225AUU7"/>
<dbReference type="Gene3D" id="3.40.50.200">
    <property type="entry name" value="Peptidase S8/S53 domain"/>
    <property type="match status" value="1"/>
</dbReference>
<dbReference type="GO" id="GO:0004252">
    <property type="term" value="F:serine-type endopeptidase activity"/>
    <property type="evidence" value="ECO:0007669"/>
    <property type="project" value="UniProtKB-UniRule"/>
</dbReference>
<evidence type="ECO:0000256" key="6">
    <source>
        <dbReference type="ARBA" id="ARBA00022825"/>
    </source>
</evidence>
<dbReference type="PANTHER" id="PTHR14218:SF19">
    <property type="entry name" value="SERINE PROTEASE AORO, PUTATIVE (AFU_ORTHOLOGUE AFUA_6G10250)-RELATED"/>
    <property type="match status" value="1"/>
</dbReference>
<comment type="subcellular location">
    <subcellularLocation>
        <location evidence="1">Secreted</location>
        <location evidence="1">Extracellular space</location>
    </subcellularLocation>
</comment>
<feature type="binding site" evidence="9">
    <location>
        <position position="645"/>
    </location>
    <ligand>
        <name>Ca(2+)</name>
        <dbReference type="ChEBI" id="CHEBI:29108"/>
    </ligand>
</feature>
<dbReference type="Proteomes" id="UP000214365">
    <property type="component" value="Unassembled WGS sequence"/>
</dbReference>
<gene>
    <name evidence="12" type="ORF">UA08_05397</name>
</gene>
<evidence type="ECO:0000313" key="12">
    <source>
        <dbReference type="EMBL" id="OKL59359.1"/>
    </source>
</evidence>
<evidence type="ECO:0000256" key="1">
    <source>
        <dbReference type="ARBA" id="ARBA00004239"/>
    </source>
</evidence>
<protein>
    <submittedName>
        <fullName evidence="12">Aorsin</fullName>
    </submittedName>
</protein>
<dbReference type="GO" id="GO:0005576">
    <property type="term" value="C:extracellular region"/>
    <property type="evidence" value="ECO:0007669"/>
    <property type="project" value="UniProtKB-SubCell"/>
</dbReference>
<dbReference type="SMART" id="SM00944">
    <property type="entry name" value="Pro-kuma_activ"/>
    <property type="match status" value="1"/>
</dbReference>
<evidence type="ECO:0000256" key="3">
    <source>
        <dbReference type="ARBA" id="ARBA00022723"/>
    </source>
</evidence>
<proteinExistence type="predicted"/>
<keyword evidence="3 9" id="KW-0479">Metal-binding</keyword>
<keyword evidence="2 9" id="KW-0645">Protease</keyword>
<dbReference type="InterPro" id="IPR036852">
    <property type="entry name" value="Peptidase_S8/S53_dom_sf"/>
</dbReference>
<evidence type="ECO:0000256" key="8">
    <source>
        <dbReference type="ARBA" id="ARBA00023145"/>
    </source>
</evidence>
<dbReference type="SUPFAM" id="SSF54897">
    <property type="entry name" value="Protease propeptides/inhibitors"/>
    <property type="match status" value="1"/>
</dbReference>
<feature type="active site" description="Charge relay system" evidence="9">
    <location>
        <position position="303"/>
    </location>
</feature>
<accession>A0A225AUU7</accession>
<dbReference type="InterPro" id="IPR015366">
    <property type="entry name" value="S53_propep"/>
</dbReference>
<dbReference type="OrthoDB" id="409122at2759"/>
<evidence type="ECO:0000256" key="10">
    <source>
        <dbReference type="SAM" id="SignalP"/>
    </source>
</evidence>
<keyword evidence="7 9" id="KW-0106">Calcium</keyword>
<keyword evidence="13" id="KW-1185">Reference proteome</keyword>
<feature type="binding site" evidence="9">
    <location>
        <position position="626"/>
    </location>
    <ligand>
        <name>Ca(2+)</name>
        <dbReference type="ChEBI" id="CHEBI:29108"/>
    </ligand>
</feature>